<dbReference type="EMBL" id="JAKIKS010000002">
    <property type="protein sequence ID" value="MCL1123140.1"/>
    <property type="molecule type" value="Genomic_DNA"/>
</dbReference>
<name>A0ABT0L649_9GAMM</name>
<feature type="region of interest" description="Disordered" evidence="1">
    <location>
        <begin position="1"/>
        <end position="22"/>
    </location>
</feature>
<proteinExistence type="predicted"/>
<protein>
    <submittedName>
        <fullName evidence="2">Uncharacterized protein</fullName>
    </submittedName>
</protein>
<evidence type="ECO:0000256" key="1">
    <source>
        <dbReference type="SAM" id="MobiDB-lite"/>
    </source>
</evidence>
<evidence type="ECO:0000313" key="3">
    <source>
        <dbReference type="Proteomes" id="UP001203423"/>
    </source>
</evidence>
<accession>A0ABT0L649</accession>
<reference evidence="2 3" key="1">
    <citation type="submission" date="2022-01" db="EMBL/GenBank/DDBJ databases">
        <title>Whole genome-based taxonomy of the Shewanellaceae.</title>
        <authorList>
            <person name="Martin-Rodriguez A.J."/>
        </authorList>
    </citation>
    <scope>NUCLEOTIDE SEQUENCE [LARGE SCALE GENOMIC DNA]</scope>
    <source>
        <strain evidence="2 3">DSM 17177</strain>
    </source>
</reference>
<sequence length="397" mass="45373">MTPISSNTTSFLHNIGPSNTEESQSHFDILFSESYLEEESFNRLNLATTFNELKDCFQQGDPASIDILFSLTSRKDQIGKAATQVLIEIKDQSSVGTHERDYFDDLCNTFYQQCRLNEDNNHSPQLFQLSTELLTMMLDVQLKRNNDTRNQDIFNIIQLLQKKSAVDESHLVKTSDSYSTSVTMAEDDGFIIISSPKNISPFDNHYKDTLTTTTAETIENHIMDNNITKMNNSTLHPYLSLSEQNQLQDSALSHYFGTQKIDSLSQTRHEFIEFLQKLRESTPFSDRIMDKLIHKWDFNNPIFIPKPEVNTDTSTVQAMTLPHWQLDSHSSPLKESILGNVNTSIPTSVTPKISISSIQTKIEDENKQKVEKVLSQTKKITDRLPSWLSSLFNKNNN</sequence>
<comment type="caution">
    <text evidence="2">The sequence shown here is derived from an EMBL/GenBank/DDBJ whole genome shotgun (WGS) entry which is preliminary data.</text>
</comment>
<evidence type="ECO:0000313" key="2">
    <source>
        <dbReference type="EMBL" id="MCL1123140.1"/>
    </source>
</evidence>
<dbReference type="RefSeq" id="WP_248938424.1">
    <property type="nucleotide sequence ID" value="NZ_JAKIKS010000002.1"/>
</dbReference>
<gene>
    <name evidence="2" type="ORF">L2764_01255</name>
</gene>
<organism evidence="2 3">
    <name type="scientific">Shewanella surugensis</name>
    <dbReference type="NCBI Taxonomy" id="212020"/>
    <lineage>
        <taxon>Bacteria</taxon>
        <taxon>Pseudomonadati</taxon>
        <taxon>Pseudomonadota</taxon>
        <taxon>Gammaproteobacteria</taxon>
        <taxon>Alteromonadales</taxon>
        <taxon>Shewanellaceae</taxon>
        <taxon>Shewanella</taxon>
    </lineage>
</organism>
<dbReference type="Proteomes" id="UP001203423">
    <property type="component" value="Unassembled WGS sequence"/>
</dbReference>
<keyword evidence="3" id="KW-1185">Reference proteome</keyword>